<dbReference type="InterPro" id="IPR010982">
    <property type="entry name" value="Lambda_DNA-bd_dom_sf"/>
</dbReference>
<dbReference type="SUPFAM" id="SSF47413">
    <property type="entry name" value="lambda repressor-like DNA-binding domains"/>
    <property type="match status" value="1"/>
</dbReference>
<gene>
    <name evidence="2" type="ORF">BA177_16520</name>
</gene>
<proteinExistence type="predicted"/>
<evidence type="ECO:0000259" key="1">
    <source>
        <dbReference type="PROSITE" id="PS50943"/>
    </source>
</evidence>
<dbReference type="CDD" id="cd00093">
    <property type="entry name" value="HTH_XRE"/>
    <property type="match status" value="1"/>
</dbReference>
<feature type="domain" description="HTH cro/C1-type" evidence="1">
    <location>
        <begin position="34"/>
        <end position="78"/>
    </location>
</feature>
<dbReference type="GO" id="GO:0003677">
    <property type="term" value="F:DNA binding"/>
    <property type="evidence" value="ECO:0007669"/>
    <property type="project" value="InterPro"/>
</dbReference>
<sequence length="287" mass="33473">MGNQRLNELRSTDLNDELSNFATNLKLLCGFYRSISEVCRRIDVNRSQFNKYLSGSTRPSLYTMRKIAAFFGVEDYELQLPPRQFATILELRPVRVESENKNSFEKHVRNLQHFSSREIQKYQGYYFEYYMSLTYPGHILRSLVHLNCDDSVGYYKRIERLSPVHRGERKFRCVYKGMAFYLADRLFLIDYESLTCGEISQTSLFPSHKSRTTFLHGLKLGVSADHRHTPAATRVVFEFLGTDINKRKALGNCGLYTDESDEISPEIRWHIDNADRNEDVHLVPANL</sequence>
<dbReference type="SMART" id="SM00530">
    <property type="entry name" value="HTH_XRE"/>
    <property type="match status" value="1"/>
</dbReference>
<reference evidence="2 3" key="1">
    <citation type="submission" date="2016-06" db="EMBL/GenBank/DDBJ databases">
        <title>Complete genome sequence of a deep-branching marine Gamma Proteobacterium Woeseia oceani type strain XK5.</title>
        <authorList>
            <person name="Mu D."/>
            <person name="Du Z."/>
        </authorList>
    </citation>
    <scope>NUCLEOTIDE SEQUENCE [LARGE SCALE GENOMIC DNA]</scope>
    <source>
        <strain evidence="2 3">XK5</strain>
    </source>
</reference>
<accession>A0A193LJ65</accession>
<organism evidence="2 3">
    <name type="scientific">Woeseia oceani</name>
    <dbReference type="NCBI Taxonomy" id="1548547"/>
    <lineage>
        <taxon>Bacteria</taxon>
        <taxon>Pseudomonadati</taxon>
        <taxon>Pseudomonadota</taxon>
        <taxon>Gammaproteobacteria</taxon>
        <taxon>Woeseiales</taxon>
        <taxon>Woeseiaceae</taxon>
        <taxon>Woeseia</taxon>
    </lineage>
</organism>
<dbReference type="AlphaFoldDB" id="A0A193LJ65"/>
<dbReference type="Proteomes" id="UP000092695">
    <property type="component" value="Chromosome"/>
</dbReference>
<dbReference type="EMBL" id="CP016268">
    <property type="protein sequence ID" value="ANO52575.1"/>
    <property type="molecule type" value="Genomic_DNA"/>
</dbReference>
<dbReference type="InterPro" id="IPR001387">
    <property type="entry name" value="Cro/C1-type_HTH"/>
</dbReference>
<name>A0A193LJ65_9GAMM</name>
<dbReference type="OrthoDB" id="8902678at2"/>
<protein>
    <recommendedName>
        <fullName evidence="1">HTH cro/C1-type domain-containing protein</fullName>
    </recommendedName>
</protein>
<dbReference type="Pfam" id="PF01381">
    <property type="entry name" value="HTH_3"/>
    <property type="match status" value="1"/>
</dbReference>
<dbReference type="PROSITE" id="PS50943">
    <property type="entry name" value="HTH_CROC1"/>
    <property type="match status" value="1"/>
</dbReference>
<evidence type="ECO:0000313" key="3">
    <source>
        <dbReference type="Proteomes" id="UP000092695"/>
    </source>
</evidence>
<keyword evidence="3" id="KW-1185">Reference proteome</keyword>
<dbReference type="KEGG" id="woc:BA177_16520"/>
<dbReference type="Gene3D" id="1.10.260.40">
    <property type="entry name" value="lambda repressor-like DNA-binding domains"/>
    <property type="match status" value="1"/>
</dbReference>
<evidence type="ECO:0000313" key="2">
    <source>
        <dbReference type="EMBL" id="ANO52575.1"/>
    </source>
</evidence>